<evidence type="ECO:0000256" key="7">
    <source>
        <dbReference type="ARBA" id="ARBA00023004"/>
    </source>
</evidence>
<dbReference type="AlphaFoldDB" id="A0A1N6LY36"/>
<dbReference type="RefSeq" id="XP_021337838.1">
    <property type="nucleotide sequence ID" value="XM_021482644.1"/>
</dbReference>
<dbReference type="InterPro" id="IPR009056">
    <property type="entry name" value="Cyt_c-like_dom"/>
</dbReference>
<keyword evidence="10" id="KW-0679">Respiratory chain</keyword>
<reference evidence="12 13" key="2">
    <citation type="journal article" date="2013" name="PLoS ONE">
        <title>Whole genome mapping and re-organization of the nuclear and mitochondrial genomes of Babesia microti isolates.</title>
        <authorList>
            <person name="Cornillot E."/>
            <person name="Dassouli A."/>
            <person name="Garg A."/>
            <person name="Pachikara N."/>
            <person name="Randazzo S."/>
            <person name="Depoix D."/>
            <person name="Carcy B."/>
            <person name="Delbecq S."/>
            <person name="Frutos R."/>
            <person name="Silva J.C."/>
            <person name="Sutton R."/>
            <person name="Krause P.J."/>
            <person name="Mamoun C.B."/>
        </authorList>
    </citation>
    <scope>NUCLEOTIDE SEQUENCE [LARGE SCALE GENOMIC DNA]</scope>
    <source>
        <strain evidence="12 13">RI</strain>
    </source>
</reference>
<dbReference type="PRINTS" id="PR00604">
    <property type="entry name" value="CYTCHRMECIAB"/>
</dbReference>
<dbReference type="FunFam" id="1.10.760.10:FF:000001">
    <property type="entry name" value="Cytochrome c iso-1"/>
    <property type="match status" value="1"/>
</dbReference>
<dbReference type="VEuPathDB" id="PiroplasmaDB:BmR1_04g07925"/>
<gene>
    <name evidence="12" type="ORF">BmR1_04g07925</name>
</gene>
<dbReference type="PANTHER" id="PTHR11961">
    <property type="entry name" value="CYTOCHROME C"/>
    <property type="match status" value="1"/>
</dbReference>
<dbReference type="PROSITE" id="PS51007">
    <property type="entry name" value="CYTC"/>
    <property type="match status" value="1"/>
</dbReference>
<evidence type="ECO:0000256" key="5">
    <source>
        <dbReference type="ARBA" id="ARBA00022723"/>
    </source>
</evidence>
<dbReference type="KEGG" id="bmic:BmR1_04g07925"/>
<dbReference type="Gene3D" id="1.10.760.10">
    <property type="entry name" value="Cytochrome c-like domain"/>
    <property type="match status" value="1"/>
</dbReference>
<keyword evidence="6 10" id="KW-0249">Electron transport</keyword>
<keyword evidence="10" id="KW-0496">Mitochondrion</keyword>
<keyword evidence="5 8" id="KW-0479">Metal-binding</keyword>
<organism evidence="12 13">
    <name type="scientific">Babesia microti (strain RI)</name>
    <dbReference type="NCBI Taxonomy" id="1133968"/>
    <lineage>
        <taxon>Eukaryota</taxon>
        <taxon>Sar</taxon>
        <taxon>Alveolata</taxon>
        <taxon>Apicomplexa</taxon>
        <taxon>Aconoidasida</taxon>
        <taxon>Piroplasmida</taxon>
        <taxon>Babesiidae</taxon>
        <taxon>Babesia</taxon>
    </lineage>
</organism>
<evidence type="ECO:0000256" key="9">
    <source>
        <dbReference type="RuleBase" id="RU004426"/>
    </source>
</evidence>
<dbReference type="InterPro" id="IPR036909">
    <property type="entry name" value="Cyt_c-like_dom_sf"/>
</dbReference>
<keyword evidence="13" id="KW-1185">Reference proteome</keyword>
<dbReference type="OrthoDB" id="449280at2759"/>
<dbReference type="GO" id="GO:0009055">
    <property type="term" value="F:electron transfer activity"/>
    <property type="evidence" value="ECO:0007669"/>
    <property type="project" value="InterPro"/>
</dbReference>
<reference evidence="12 13" key="3">
    <citation type="journal article" date="2016" name="Sci. Rep.">
        <title>Genome-wide diversity and gene expression profiling of Babesia microti isolates identify polymorphic genes that mediate host-pathogen interactions.</title>
        <authorList>
            <person name="Silva J.C."/>
            <person name="Cornillot E."/>
            <person name="McCracken C."/>
            <person name="Usmani-Brown S."/>
            <person name="Dwivedi A."/>
            <person name="Ifeonu O.O."/>
            <person name="Crabtree J."/>
            <person name="Gotia H.T."/>
            <person name="Virji A.Z."/>
            <person name="Reynes C."/>
            <person name="Colinge J."/>
            <person name="Kumar V."/>
            <person name="Lawres L."/>
            <person name="Pazzi J.E."/>
            <person name="Pablo J.V."/>
            <person name="Hung C."/>
            <person name="Brancato J."/>
            <person name="Kumari P."/>
            <person name="Orvis J."/>
            <person name="Tretina K."/>
            <person name="Chibucos M."/>
            <person name="Ott S."/>
            <person name="Sadzewicz L."/>
            <person name="Sengamalay N."/>
            <person name="Shetty A.C."/>
            <person name="Su Q."/>
            <person name="Tallon L."/>
            <person name="Fraser C.M."/>
            <person name="Frutos R."/>
            <person name="Molina D.M."/>
            <person name="Krause P.J."/>
            <person name="Ben Mamoun C."/>
        </authorList>
    </citation>
    <scope>NUCLEOTIDE SEQUENCE [LARGE SCALE GENOMIC DNA]</scope>
    <source>
        <strain evidence="12 13">RI</strain>
    </source>
</reference>
<reference evidence="12 13" key="1">
    <citation type="journal article" date="2012" name="Nucleic Acids Res.">
        <title>Sequencing of the smallest Apicomplexan genome from the human pathogen Babesia microti.</title>
        <authorList>
            <person name="Cornillot E."/>
            <person name="Hadj-Kaddour K."/>
            <person name="Dassouli A."/>
            <person name="Noel B."/>
            <person name="Ranwez V."/>
            <person name="Vacherie B."/>
            <person name="Augagneur Y."/>
            <person name="Bres V."/>
            <person name="Duclos A."/>
            <person name="Randazzo S."/>
            <person name="Carcy B."/>
            <person name="Debierre-Grockiego F."/>
            <person name="Delbecq S."/>
            <person name="Moubri-Menage K."/>
            <person name="Shams-Eldin H."/>
            <person name="Usmani-Brown S."/>
            <person name="Bringaud F."/>
            <person name="Wincker P."/>
            <person name="Vivares C.P."/>
            <person name="Schwarz R.T."/>
            <person name="Schetters T.P."/>
            <person name="Krause P.J."/>
            <person name="Gorenflot A."/>
            <person name="Berry V."/>
            <person name="Barbe V."/>
            <person name="Ben Mamoun C."/>
        </authorList>
    </citation>
    <scope>NUCLEOTIDE SEQUENCE [LARGE SCALE GENOMIC DNA]</scope>
    <source>
        <strain evidence="12 13">RI</strain>
    </source>
</reference>
<dbReference type="InterPro" id="IPR002327">
    <property type="entry name" value="Cyt_c_1A/1B"/>
</dbReference>
<dbReference type="EMBL" id="LN871599">
    <property type="protein sequence ID" value="SIO73777.1"/>
    <property type="molecule type" value="Genomic_DNA"/>
</dbReference>
<dbReference type="GO" id="GO:0005758">
    <property type="term" value="C:mitochondrial intermembrane space"/>
    <property type="evidence" value="ECO:0007669"/>
    <property type="project" value="UniProtKB-SubCell"/>
</dbReference>
<evidence type="ECO:0000256" key="6">
    <source>
        <dbReference type="ARBA" id="ARBA00022982"/>
    </source>
</evidence>
<accession>A0A1N6LY36</accession>
<sequence length="115" mass="12618">MRPEPDVTVAPGDASKGAKIFKSKCAQCHTINKGGAAKQGPNLFGFFGRKSGSTDYGYSEANKNSGIVWTEKHLFQYLLNPREYIPGTKMVFAGIKKAKEREDLIEYLKNASSGK</sequence>
<comment type="PTM">
    <text evidence="10">Binds 1 heme group per subunit.</text>
</comment>
<comment type="subcellular location">
    <subcellularLocation>
        <location evidence="1">Mitochondrion intermembrane space</location>
    </subcellularLocation>
</comment>
<keyword evidence="7 8" id="KW-0408">Iron</keyword>
<evidence type="ECO:0000313" key="12">
    <source>
        <dbReference type="EMBL" id="SIO73777.1"/>
    </source>
</evidence>
<evidence type="ECO:0000256" key="4">
    <source>
        <dbReference type="ARBA" id="ARBA00022617"/>
    </source>
</evidence>
<comment type="similarity">
    <text evidence="2 9">Belongs to the cytochrome c family.</text>
</comment>
<evidence type="ECO:0000256" key="2">
    <source>
        <dbReference type="ARBA" id="ARBA00006488"/>
    </source>
</evidence>
<evidence type="ECO:0000256" key="8">
    <source>
        <dbReference type="PROSITE-ProRule" id="PRU00433"/>
    </source>
</evidence>
<feature type="domain" description="Cytochrome c" evidence="11">
    <location>
        <begin position="12"/>
        <end position="112"/>
    </location>
</feature>
<dbReference type="GO" id="GO:0020037">
    <property type="term" value="F:heme binding"/>
    <property type="evidence" value="ECO:0007669"/>
    <property type="project" value="InterPro"/>
</dbReference>
<dbReference type="GeneID" id="24426224"/>
<evidence type="ECO:0000256" key="3">
    <source>
        <dbReference type="ARBA" id="ARBA00022448"/>
    </source>
</evidence>
<keyword evidence="4 8" id="KW-0349">Heme</keyword>
<proteinExistence type="inferred from homology"/>
<evidence type="ECO:0000256" key="10">
    <source>
        <dbReference type="RuleBase" id="RU004427"/>
    </source>
</evidence>
<dbReference type="Pfam" id="PF00034">
    <property type="entry name" value="Cytochrom_C"/>
    <property type="match status" value="1"/>
</dbReference>
<evidence type="ECO:0000256" key="1">
    <source>
        <dbReference type="ARBA" id="ARBA00004569"/>
    </source>
</evidence>
<evidence type="ECO:0000259" key="11">
    <source>
        <dbReference type="PROSITE" id="PS51007"/>
    </source>
</evidence>
<comment type="function">
    <text evidence="10">Electron carrier protein. The oxidized form of the cytochrome c heme group can accept an electron from the heme group of the cytochrome c1 subunit of cytochrome reductase. Cytochrome c then transfers this electron to the cytochrome oxidase complex, the final protein carrier in the mitochondrial electron-transport chain.</text>
</comment>
<dbReference type="SUPFAM" id="SSF46626">
    <property type="entry name" value="Cytochrome c"/>
    <property type="match status" value="1"/>
</dbReference>
<name>A0A1N6LY36_BABMR</name>
<dbReference type="GO" id="GO:0046872">
    <property type="term" value="F:metal ion binding"/>
    <property type="evidence" value="ECO:0007669"/>
    <property type="project" value="UniProtKB-KW"/>
</dbReference>
<protein>
    <submittedName>
        <fullName evidence="12">Cytochrome c</fullName>
    </submittedName>
</protein>
<dbReference type="Proteomes" id="UP000002899">
    <property type="component" value="Chromosome IV"/>
</dbReference>
<evidence type="ECO:0000313" key="13">
    <source>
        <dbReference type="Proteomes" id="UP000002899"/>
    </source>
</evidence>
<keyword evidence="3 10" id="KW-0813">Transport</keyword>